<accession>A0A1Y6EC96</accession>
<dbReference type="Pfam" id="PF13617">
    <property type="entry name" value="Lipoprotein_19"/>
    <property type="match status" value="1"/>
</dbReference>
<dbReference type="EMBL" id="FXWG01000001">
    <property type="protein sequence ID" value="SMQ57793.1"/>
    <property type="molecule type" value="Genomic_DNA"/>
</dbReference>
<dbReference type="Proteomes" id="UP000194420">
    <property type="component" value="Unassembled WGS sequence"/>
</dbReference>
<sequence length="85" mass="9261">MKQGELTDRARLATTGTMRGGAGKMRGTWRMTAALPVMLVLGGCITVNAPEEPIVIELNVNIRQEVIYRLAEDAGNTIEENADIF</sequence>
<dbReference type="InterPro" id="IPR025985">
    <property type="entry name" value="YnbE"/>
</dbReference>
<protein>
    <submittedName>
        <fullName evidence="2">YnbE-like lipoprotein</fullName>
    </submittedName>
</protein>
<name>A0A1Y6EC96_9SPHN</name>
<reference evidence="3" key="1">
    <citation type="submission" date="2017-04" db="EMBL/GenBank/DDBJ databases">
        <authorList>
            <person name="Varghese N."/>
            <person name="Submissions S."/>
        </authorList>
    </citation>
    <scope>NUCLEOTIDE SEQUENCE [LARGE SCALE GENOMIC DNA]</scope>
</reference>
<evidence type="ECO:0000313" key="3">
    <source>
        <dbReference type="Proteomes" id="UP000194420"/>
    </source>
</evidence>
<keyword evidence="3" id="KW-1185">Reference proteome</keyword>
<gene>
    <name evidence="2" type="ORF">SAMN06297468_0053</name>
</gene>
<feature type="region of interest" description="Disordered" evidence="1">
    <location>
        <begin position="1"/>
        <end position="24"/>
    </location>
</feature>
<evidence type="ECO:0000256" key="1">
    <source>
        <dbReference type="SAM" id="MobiDB-lite"/>
    </source>
</evidence>
<organism evidence="2 3">
    <name type="scientific">Altererythrobacter xiamenensis</name>
    <dbReference type="NCBI Taxonomy" id="1316679"/>
    <lineage>
        <taxon>Bacteria</taxon>
        <taxon>Pseudomonadati</taxon>
        <taxon>Pseudomonadota</taxon>
        <taxon>Alphaproteobacteria</taxon>
        <taxon>Sphingomonadales</taxon>
        <taxon>Erythrobacteraceae</taxon>
        <taxon>Altererythrobacter</taxon>
    </lineage>
</organism>
<evidence type="ECO:0000313" key="2">
    <source>
        <dbReference type="EMBL" id="SMQ57793.1"/>
    </source>
</evidence>
<feature type="compositionally biased region" description="Basic and acidic residues" evidence="1">
    <location>
        <begin position="1"/>
        <end position="11"/>
    </location>
</feature>
<dbReference type="AlphaFoldDB" id="A0A1Y6EC96"/>
<keyword evidence="2" id="KW-0449">Lipoprotein</keyword>
<proteinExistence type="predicted"/>
<dbReference type="RefSeq" id="WP_200810263.1">
    <property type="nucleotide sequence ID" value="NZ_FXWG01000001.1"/>
</dbReference>